<proteinExistence type="predicted"/>
<dbReference type="EMBL" id="CP158165">
    <property type="protein sequence ID" value="XBV24088.1"/>
    <property type="molecule type" value="Genomic_DNA"/>
</dbReference>
<gene>
    <name evidence="1" type="ORF">ABN611_36705</name>
</gene>
<dbReference type="RefSeq" id="WP_350276914.1">
    <property type="nucleotide sequence ID" value="NZ_CP158165.1"/>
</dbReference>
<organism evidence="1">
    <name type="scientific">Kribbella sp. HUAS MG21</name>
    <dbReference type="NCBI Taxonomy" id="3160966"/>
    <lineage>
        <taxon>Bacteria</taxon>
        <taxon>Bacillati</taxon>
        <taxon>Actinomycetota</taxon>
        <taxon>Actinomycetes</taxon>
        <taxon>Propionibacteriales</taxon>
        <taxon>Kribbellaceae</taxon>
        <taxon>Kribbella</taxon>
    </lineage>
</organism>
<sequence>MSDHRTAGTLYHLLTKNEHRGELLLPLAELRNRYPDLYERHAAKYAGRHAAMTQPVPPLDCTWEDVVFLSPVHPAPLFAALQRSGRKVGQPEPATLDAGRLDPARCVIKLMRHGTDGHYPDQPDEHDYLPLTTATLRAVNRVTIDAVARLEQLQPNDPWLPWVDVPHVLHRGPIPFDWFDRPNAARAGN</sequence>
<dbReference type="AlphaFoldDB" id="A0AAU7TBK2"/>
<reference evidence="1" key="1">
    <citation type="submission" date="2024-06" db="EMBL/GenBank/DDBJ databases">
        <title>Kribbella sp. strain HUAS MG21 genome sequences.</title>
        <authorList>
            <person name="Mo P."/>
        </authorList>
    </citation>
    <scope>NUCLEOTIDE SEQUENCE</scope>
    <source>
        <strain evidence="1">HUAS MG21</strain>
    </source>
</reference>
<evidence type="ECO:0000313" key="1">
    <source>
        <dbReference type="EMBL" id="XBV24088.1"/>
    </source>
</evidence>
<protein>
    <recommendedName>
        <fullName evidence="2">EthD domain-containing protein</fullName>
    </recommendedName>
</protein>
<name>A0AAU7TBK2_9ACTN</name>
<evidence type="ECO:0008006" key="2">
    <source>
        <dbReference type="Google" id="ProtNLM"/>
    </source>
</evidence>
<accession>A0AAU7TBK2</accession>